<evidence type="ECO:0000256" key="5">
    <source>
        <dbReference type="ARBA" id="ARBA00040228"/>
    </source>
</evidence>
<evidence type="ECO:0000259" key="8">
    <source>
        <dbReference type="Pfam" id="PF06429"/>
    </source>
</evidence>
<feature type="domain" description="Flagellar basal-body/hook protein C-terminal" evidence="8">
    <location>
        <begin position="194"/>
        <end position="237"/>
    </location>
</feature>
<evidence type="ECO:0000256" key="3">
    <source>
        <dbReference type="ARBA" id="ARBA00023143"/>
    </source>
</evidence>
<keyword evidence="10" id="KW-0282">Flagellum</keyword>
<evidence type="ECO:0000259" key="9">
    <source>
        <dbReference type="Pfam" id="PF22692"/>
    </source>
</evidence>
<dbReference type="InterPro" id="IPR020013">
    <property type="entry name" value="Flagellar_FlgE/F/G"/>
</dbReference>
<dbReference type="GO" id="GO:0030694">
    <property type="term" value="C:bacterial-type flagellum basal body, rod"/>
    <property type="evidence" value="ECO:0007669"/>
    <property type="project" value="UniProtKB-UniRule"/>
</dbReference>
<dbReference type="Proteomes" id="UP000321583">
    <property type="component" value="Unassembled WGS sequence"/>
</dbReference>
<sequence length="241" mass="26031">MDSFLYTAVSGADYTRRALAVRANNLANAQTTGFRADMAVAEHLEVSGYGYDSRRQASLTSTFVDQARGRLNETGRTLDVAIQGDGYFVVQAGDGLAYSRAGHFELDDQGALTLDGRPVMGEGGPLFLPPHQSIDIGADGRISVRPQDGGELQEVGRLALALPEPADLVKRPDGLLGTRSGIEYGPDERVRVAAGHLESSNVSAVEEMIQTMQLGRTFEMQMRLFRNADEMAQAGERLIRG</sequence>
<dbReference type="PANTHER" id="PTHR30435">
    <property type="entry name" value="FLAGELLAR PROTEIN"/>
    <property type="match status" value="1"/>
</dbReference>
<comment type="subcellular location">
    <subcellularLocation>
        <location evidence="1 6">Bacterial flagellum basal body</location>
    </subcellularLocation>
</comment>
<dbReference type="GO" id="GO:0071978">
    <property type="term" value="P:bacterial-type flagellum-dependent swarming motility"/>
    <property type="evidence" value="ECO:0007669"/>
    <property type="project" value="TreeGrafter"/>
</dbReference>
<dbReference type="NCBIfam" id="NF009280">
    <property type="entry name" value="PRK12640.1"/>
    <property type="match status" value="1"/>
</dbReference>
<feature type="domain" description="Flagellar basal body rod protein N-terminal" evidence="7">
    <location>
        <begin position="5"/>
        <end position="35"/>
    </location>
</feature>
<dbReference type="Pfam" id="PF22692">
    <property type="entry name" value="LlgE_F_G_D1"/>
    <property type="match status" value="1"/>
</dbReference>
<dbReference type="EMBL" id="VLJS01000114">
    <property type="protein sequence ID" value="TWH03405.1"/>
    <property type="molecule type" value="Genomic_DNA"/>
</dbReference>
<reference evidence="10 11" key="1">
    <citation type="submission" date="2019-07" db="EMBL/GenBank/DDBJ databases">
        <title>Genome sequencing of lignin-degrading bacterial isolates.</title>
        <authorList>
            <person name="Gladden J."/>
        </authorList>
    </citation>
    <scope>NUCLEOTIDE SEQUENCE [LARGE SCALE GENOMIC DNA]</scope>
    <source>
        <strain evidence="10 11">J19</strain>
    </source>
</reference>
<evidence type="ECO:0000256" key="6">
    <source>
        <dbReference type="RuleBase" id="RU362116"/>
    </source>
</evidence>
<name>A0A562D124_9GAMM</name>
<dbReference type="AlphaFoldDB" id="A0A562D124"/>
<comment type="caution">
    <text evidence="10">The sequence shown here is derived from an EMBL/GenBank/DDBJ whole genome shotgun (WGS) entry which is preliminary data.</text>
</comment>
<keyword evidence="10" id="KW-0969">Cilium</keyword>
<keyword evidence="11" id="KW-1185">Reference proteome</keyword>
<organism evidence="10 11">
    <name type="scientific">Pseudoxanthomonas taiwanensis J19</name>
    <dbReference type="NCBI Taxonomy" id="935569"/>
    <lineage>
        <taxon>Bacteria</taxon>
        <taxon>Pseudomonadati</taxon>
        <taxon>Pseudomonadota</taxon>
        <taxon>Gammaproteobacteria</taxon>
        <taxon>Lysobacterales</taxon>
        <taxon>Lysobacteraceae</taxon>
        <taxon>Pseudoxanthomonas</taxon>
    </lineage>
</organism>
<dbReference type="InterPro" id="IPR053967">
    <property type="entry name" value="LlgE_F_G-like_D1"/>
</dbReference>
<evidence type="ECO:0000256" key="2">
    <source>
        <dbReference type="ARBA" id="ARBA00009677"/>
    </source>
</evidence>
<feature type="domain" description="Flagellar hook protein FlgE/F/G-like D1" evidence="9">
    <location>
        <begin position="81"/>
        <end position="144"/>
    </location>
</feature>
<proteinExistence type="inferred from homology"/>
<dbReference type="InterPro" id="IPR010930">
    <property type="entry name" value="Flg_bb/hook_C_dom"/>
</dbReference>
<evidence type="ECO:0000259" key="7">
    <source>
        <dbReference type="Pfam" id="PF00460"/>
    </source>
</evidence>
<dbReference type="OrthoDB" id="9804559at2"/>
<dbReference type="Pfam" id="PF00460">
    <property type="entry name" value="Flg_bb_rod"/>
    <property type="match status" value="1"/>
</dbReference>
<dbReference type="Pfam" id="PF06429">
    <property type="entry name" value="Flg_bbr_C"/>
    <property type="match status" value="1"/>
</dbReference>
<gene>
    <name evidence="10" type="ORF">L613_008000000090</name>
</gene>
<evidence type="ECO:0000256" key="4">
    <source>
        <dbReference type="ARBA" id="ARBA00038560"/>
    </source>
</evidence>
<dbReference type="InterPro" id="IPR037925">
    <property type="entry name" value="FlgE/F/G-like"/>
</dbReference>
<keyword evidence="10" id="KW-0966">Cell projection</keyword>
<comment type="subunit">
    <text evidence="4 6">The basal body constitutes a major portion of the flagellar organelle and consists of five rings (E,L,P,S, and M) mounted on a central rod. The rod consists of about 26 subunits of FlgG in the distal portion, and FlgB, FlgC and FlgF are thought to build up the proximal portion of the rod with about 6 subunits each.</text>
</comment>
<dbReference type="RefSeq" id="WP_028914527.1">
    <property type="nucleotide sequence ID" value="NZ_VLJS01000114.1"/>
</dbReference>
<protein>
    <recommendedName>
        <fullName evidence="5 6">Flagellar basal-body rod protein FlgF</fullName>
    </recommendedName>
</protein>
<evidence type="ECO:0000256" key="1">
    <source>
        <dbReference type="ARBA" id="ARBA00004117"/>
    </source>
</evidence>
<evidence type="ECO:0000313" key="11">
    <source>
        <dbReference type="Proteomes" id="UP000321583"/>
    </source>
</evidence>
<dbReference type="PANTHER" id="PTHR30435:SF18">
    <property type="entry name" value="FLAGELLAR BASAL-BODY ROD PROTEIN FLGF"/>
    <property type="match status" value="1"/>
</dbReference>
<evidence type="ECO:0000313" key="10">
    <source>
        <dbReference type="EMBL" id="TWH03405.1"/>
    </source>
</evidence>
<dbReference type="NCBIfam" id="TIGR03506">
    <property type="entry name" value="FlgEFG_subfam"/>
    <property type="match status" value="1"/>
</dbReference>
<keyword evidence="3 6" id="KW-0975">Bacterial flagellum</keyword>
<comment type="similarity">
    <text evidence="2 6">Belongs to the flagella basal body rod proteins family.</text>
</comment>
<dbReference type="SUPFAM" id="SSF117143">
    <property type="entry name" value="Flagellar hook protein flgE"/>
    <property type="match status" value="1"/>
</dbReference>
<dbReference type="InterPro" id="IPR001444">
    <property type="entry name" value="Flag_bb_rod_N"/>
</dbReference>
<accession>A0A562D124</accession>